<feature type="disulfide bond" evidence="19">
    <location>
        <begin position="1042"/>
        <end position="1057"/>
    </location>
</feature>
<feature type="disulfide bond" evidence="19">
    <location>
        <begin position="936"/>
        <end position="948"/>
    </location>
</feature>
<dbReference type="InterPro" id="IPR000742">
    <property type="entry name" value="EGF"/>
</dbReference>
<dbReference type="EMBL" id="JAODUO010000006">
    <property type="protein sequence ID" value="KAK2193775.1"/>
    <property type="molecule type" value="Genomic_DNA"/>
</dbReference>
<feature type="disulfide bond" evidence="19">
    <location>
        <begin position="1192"/>
        <end position="1210"/>
    </location>
</feature>
<feature type="disulfide bond" evidence="19">
    <location>
        <begin position="600"/>
        <end position="612"/>
    </location>
</feature>
<dbReference type="SMART" id="SM00409">
    <property type="entry name" value="IG"/>
    <property type="match status" value="14"/>
</dbReference>
<feature type="disulfide bond" evidence="21">
    <location>
        <begin position="84"/>
        <end position="91"/>
    </location>
</feature>
<dbReference type="Pfam" id="PF00053">
    <property type="entry name" value="EGF_laminin"/>
    <property type="match status" value="6"/>
</dbReference>
<dbReference type="CDD" id="cd00112">
    <property type="entry name" value="LDLa"/>
    <property type="match status" value="44"/>
</dbReference>
<feature type="disulfide bond" evidence="19">
    <location>
        <begin position="839"/>
        <end position="851"/>
    </location>
</feature>
<feature type="disulfide bond" evidence="19">
    <location>
        <begin position="1062"/>
        <end position="1074"/>
    </location>
</feature>
<feature type="disulfide bond" evidence="19">
    <location>
        <begin position="1282"/>
        <end position="1297"/>
    </location>
</feature>
<feature type="domain" description="Ig-like" evidence="25">
    <location>
        <begin position="3906"/>
        <end position="3992"/>
    </location>
</feature>
<dbReference type="Gene3D" id="2.170.300.10">
    <property type="entry name" value="Tie2 ligand-binding domain superfamily"/>
    <property type="match status" value="1"/>
</dbReference>
<feature type="disulfide bond" evidence="19">
    <location>
        <begin position="619"/>
        <end position="634"/>
    </location>
</feature>
<feature type="disulfide bond" evidence="19">
    <location>
        <begin position="1023"/>
        <end position="1035"/>
    </location>
</feature>
<feature type="disulfide bond" evidence="17">
    <location>
        <begin position="5003"/>
        <end position="5012"/>
    </location>
</feature>
<feature type="disulfide bond" evidence="19">
    <location>
        <begin position="1101"/>
        <end position="1113"/>
    </location>
</feature>
<evidence type="ECO:0000259" key="27">
    <source>
        <dbReference type="PROSITE" id="PS51162"/>
    </source>
</evidence>
<feature type="disulfide bond" evidence="19">
    <location>
        <begin position="483"/>
        <end position="495"/>
    </location>
</feature>
<dbReference type="InterPro" id="IPR002172">
    <property type="entry name" value="LDrepeatLR_classA_rpt"/>
</dbReference>
<comment type="caution">
    <text evidence="17">Lacks conserved residue(s) required for the propagation of feature annotation.</text>
</comment>
<dbReference type="PROSITE" id="PS50027">
    <property type="entry name" value="EGF_LAM_2"/>
    <property type="match status" value="4"/>
</dbReference>
<feature type="disulfide bond" evidence="19">
    <location>
        <begin position="1638"/>
        <end position="1656"/>
    </location>
</feature>
<feature type="disulfide bond" evidence="19">
    <location>
        <begin position="1081"/>
        <end position="1096"/>
    </location>
</feature>
<dbReference type="Gene3D" id="2.60.120.200">
    <property type="match status" value="3"/>
</dbReference>
<feature type="disulfide bond" evidence="19">
    <location>
        <begin position="1120"/>
        <end position="1135"/>
    </location>
</feature>
<keyword evidence="11" id="KW-1133">Transmembrane helix</keyword>
<protein>
    <submittedName>
        <fullName evidence="28">Uncharacterized protein</fullName>
    </submittedName>
</protein>
<feature type="disulfide bond" evidence="19">
    <location>
        <begin position="249"/>
        <end position="267"/>
    </location>
</feature>
<feature type="disulfide bond" evidence="19">
    <location>
        <begin position="142"/>
        <end position="157"/>
    </location>
</feature>
<feature type="disulfide bond" evidence="19">
    <location>
        <begin position="1357"/>
        <end position="1372"/>
    </location>
</feature>
<evidence type="ECO:0000259" key="24">
    <source>
        <dbReference type="PROSITE" id="PS50027"/>
    </source>
</evidence>
<feature type="disulfide bond" evidence="19">
    <location>
        <begin position="444"/>
        <end position="456"/>
    </location>
</feature>
<feature type="disulfide bond" evidence="19">
    <location>
        <begin position="846"/>
        <end position="864"/>
    </location>
</feature>
<dbReference type="FunFam" id="2.60.40.10:FF:000005">
    <property type="entry name" value="Neuronal cell adhesion molecule"/>
    <property type="match status" value="1"/>
</dbReference>
<dbReference type="InterPro" id="IPR003598">
    <property type="entry name" value="Ig_sub2"/>
</dbReference>
<feature type="disulfide bond" evidence="19">
    <location>
        <begin position="1690"/>
        <end position="1705"/>
    </location>
</feature>
<dbReference type="CDD" id="cd00055">
    <property type="entry name" value="EGF_Lam"/>
    <property type="match status" value="7"/>
</dbReference>
<evidence type="ECO:0000256" key="4">
    <source>
        <dbReference type="ARBA" id="ARBA00022475"/>
    </source>
</evidence>
<feature type="disulfide bond" evidence="19">
    <location>
        <begin position="1978"/>
        <end position="1996"/>
    </location>
</feature>
<feature type="disulfide bond" evidence="19">
    <location>
        <begin position="261"/>
        <end position="276"/>
    </location>
</feature>
<evidence type="ECO:0000256" key="6">
    <source>
        <dbReference type="ARBA" id="ARBA00022530"/>
    </source>
</evidence>
<feature type="disulfide bond" evidence="19">
    <location>
        <begin position="299"/>
        <end position="314"/>
    </location>
</feature>
<feature type="domain" description="EGF-like" evidence="23">
    <location>
        <begin position="4717"/>
        <end position="4755"/>
    </location>
</feature>
<feature type="domain" description="Ig-like" evidence="25">
    <location>
        <begin position="3387"/>
        <end position="3471"/>
    </location>
</feature>
<dbReference type="PRINTS" id="PR00261">
    <property type="entry name" value="LDLRECEPTOR"/>
</dbReference>
<dbReference type="InterPro" id="IPR013098">
    <property type="entry name" value="Ig_I-set"/>
</dbReference>
<feature type="disulfide bond" evidence="19">
    <location>
        <begin position="490"/>
        <end position="508"/>
    </location>
</feature>
<feature type="disulfide bond" evidence="19">
    <location>
        <begin position="1522"/>
        <end position="1537"/>
    </location>
</feature>
<evidence type="ECO:0000256" key="13">
    <source>
        <dbReference type="ARBA" id="ARBA00023157"/>
    </source>
</evidence>
<feature type="disulfide bond" evidence="17">
    <location>
        <begin position="4705"/>
        <end position="4714"/>
    </location>
</feature>
<dbReference type="SMART" id="SM00408">
    <property type="entry name" value="IGc2"/>
    <property type="match status" value="14"/>
</dbReference>
<keyword evidence="14" id="KW-0325">Glycoprotein</keyword>
<dbReference type="PROSITE" id="PS50068">
    <property type="entry name" value="LDLRA_2"/>
    <property type="match status" value="45"/>
</dbReference>
<feature type="disulfide bond" evidence="19">
    <location>
        <begin position="208"/>
        <end position="226"/>
    </location>
</feature>
<feature type="disulfide bond" evidence="20">
    <location>
        <begin position="3003"/>
        <end position="3012"/>
    </location>
</feature>
<feature type="disulfide bond" evidence="19">
    <location>
        <begin position="2011"/>
        <end position="2023"/>
    </location>
</feature>
<feature type="disulfide bond" evidence="19">
    <location>
        <begin position="1765"/>
        <end position="1783"/>
    </location>
</feature>
<dbReference type="SMART" id="SM00180">
    <property type="entry name" value="EGF_Lam"/>
    <property type="match status" value="8"/>
</dbReference>
<evidence type="ECO:0000259" key="22">
    <source>
        <dbReference type="PROSITE" id="PS50025"/>
    </source>
</evidence>
<dbReference type="PROSITE" id="PS51115">
    <property type="entry name" value="LAMININ_IVA"/>
    <property type="match status" value="3"/>
</dbReference>
<evidence type="ECO:0000256" key="12">
    <source>
        <dbReference type="ARBA" id="ARBA00023136"/>
    </source>
</evidence>
<feature type="disulfide bond" evidence="19">
    <location>
        <begin position="1671"/>
        <end position="1683"/>
    </location>
</feature>
<feature type="disulfide bond" evidence="19">
    <location>
        <begin position="607"/>
        <end position="625"/>
    </location>
</feature>
<dbReference type="FunFam" id="2.60.40.10:FF:000032">
    <property type="entry name" value="palladin isoform X1"/>
    <property type="match status" value="2"/>
</dbReference>
<dbReference type="PROSITE" id="PS50026">
    <property type="entry name" value="EGF_3"/>
    <property type="match status" value="5"/>
</dbReference>
<dbReference type="InterPro" id="IPR036055">
    <property type="entry name" value="LDL_receptor-like_sf"/>
</dbReference>
<keyword evidence="16" id="KW-0393">Immunoglobulin domain</keyword>
<feature type="disulfide bond" evidence="19">
    <location>
        <begin position="1797"/>
        <end position="1809"/>
    </location>
</feature>
<feature type="disulfide bond" evidence="19">
    <location>
        <begin position="242"/>
        <end position="254"/>
    </location>
</feature>
<feature type="disulfide bond" evidence="19">
    <location>
        <begin position="374"/>
        <end position="392"/>
    </location>
</feature>
<dbReference type="PROSITE" id="PS01248">
    <property type="entry name" value="EGF_LAM_1"/>
    <property type="match status" value="4"/>
</dbReference>
<evidence type="ECO:0000259" key="25">
    <source>
        <dbReference type="PROSITE" id="PS50835"/>
    </source>
</evidence>
<dbReference type="CDD" id="cd00110">
    <property type="entry name" value="LamG"/>
    <property type="match status" value="3"/>
</dbReference>
<feature type="domain" description="Laminin G" evidence="22">
    <location>
        <begin position="5019"/>
        <end position="5200"/>
    </location>
</feature>
<dbReference type="Pfam" id="PF07679">
    <property type="entry name" value="I-set"/>
    <property type="match status" value="6"/>
</dbReference>
<feature type="disulfide bond" evidence="21">
    <location>
        <begin position="54"/>
        <end position="73"/>
    </location>
</feature>
<dbReference type="Pfam" id="PF00052">
    <property type="entry name" value="Laminin_B"/>
    <property type="match status" value="3"/>
</dbReference>
<feature type="domain" description="Laminin IV type A" evidence="26">
    <location>
        <begin position="2229"/>
        <end position="2411"/>
    </location>
</feature>
<dbReference type="CDD" id="cd00191">
    <property type="entry name" value="TY"/>
    <property type="match status" value="1"/>
</dbReference>
<dbReference type="Pfam" id="PF13927">
    <property type="entry name" value="Ig_3"/>
    <property type="match status" value="6"/>
</dbReference>
<feature type="disulfide bond" evidence="19">
    <location>
        <begin position="280"/>
        <end position="292"/>
    </location>
</feature>
<feature type="disulfide bond" evidence="19">
    <location>
        <begin position="1396"/>
        <end position="1411"/>
    </location>
</feature>
<dbReference type="FunFam" id="2.10.25.10:FF:000033">
    <property type="entry name" value="Laminin subunit alpha 2"/>
    <property type="match status" value="2"/>
</dbReference>
<evidence type="ECO:0000256" key="2">
    <source>
        <dbReference type="ARBA" id="ARBA00004236"/>
    </source>
</evidence>
<feature type="domain" description="Ig-like" evidence="25">
    <location>
        <begin position="3817"/>
        <end position="3901"/>
    </location>
</feature>
<feature type="domain" description="Ig-like" evidence="25">
    <location>
        <begin position="4176"/>
        <end position="4231"/>
    </location>
</feature>
<keyword evidence="15 20" id="KW-0424">Laminin EGF-like domain</keyword>
<feature type="disulfide bond" evidence="19">
    <location>
        <begin position="367"/>
        <end position="379"/>
    </location>
</feature>
<dbReference type="PROSITE" id="PS00022">
    <property type="entry name" value="EGF_1"/>
    <property type="match status" value="5"/>
</dbReference>
<dbReference type="Gene3D" id="2.10.25.10">
    <property type="entry name" value="Laminin"/>
    <property type="match status" value="10"/>
</dbReference>
<feature type="disulfide bond" evidence="19">
    <location>
        <begin position="693"/>
        <end position="711"/>
    </location>
</feature>
<dbReference type="GO" id="GO:0005604">
    <property type="term" value="C:basement membrane"/>
    <property type="evidence" value="ECO:0007669"/>
    <property type="project" value="UniProtKB-SubCell"/>
</dbReference>
<feature type="domain" description="Ig-like" evidence="25">
    <location>
        <begin position="4327"/>
        <end position="4414"/>
    </location>
</feature>
<dbReference type="SMART" id="SM00282">
    <property type="entry name" value="LamG"/>
    <property type="match status" value="3"/>
</dbReference>
<feature type="domain" description="EGF-like" evidence="23">
    <location>
        <begin position="4976"/>
        <end position="5013"/>
    </location>
</feature>
<dbReference type="FunFam" id="4.10.400.10:FF:000065">
    <property type="entry name" value="Transmembrane protease serine 7"/>
    <property type="match status" value="3"/>
</dbReference>
<feature type="disulfide bond" evidence="19">
    <location>
        <begin position="14"/>
        <end position="26"/>
    </location>
</feature>
<keyword evidence="8" id="KW-0732">Signal</keyword>
<feature type="domain" description="Laminin IV type A" evidence="26">
    <location>
        <begin position="2688"/>
        <end position="2866"/>
    </location>
</feature>
<feature type="disulfide bond" evidence="19">
    <location>
        <begin position="425"/>
        <end position="440"/>
    </location>
</feature>
<evidence type="ECO:0000256" key="15">
    <source>
        <dbReference type="ARBA" id="ARBA00023292"/>
    </source>
</evidence>
<feature type="disulfide bond" evidence="19">
    <location>
        <begin position="1428"/>
        <end position="1446"/>
    </location>
</feature>
<feature type="disulfide bond" evidence="19">
    <location>
        <begin position="1263"/>
        <end position="1275"/>
    </location>
</feature>
<feature type="disulfide bond" evidence="19">
    <location>
        <begin position="1483"/>
        <end position="1498"/>
    </location>
</feature>
<evidence type="ECO:0000256" key="19">
    <source>
        <dbReference type="PROSITE-ProRule" id="PRU00124"/>
    </source>
</evidence>
<dbReference type="Proteomes" id="UP001209878">
    <property type="component" value="Unassembled WGS sequence"/>
</dbReference>
<feature type="disulfide bond" evidence="19">
    <location>
        <begin position="1856"/>
        <end position="1871"/>
    </location>
</feature>
<sequence length="5202" mass="564355">MVSLSMVFHEPVQCGLYEFRCKNGRCIDSLKTCDDWDDCGDGSDEAECASKGPCHEEVKRAKPNLLGAFVPQCTEDGYYEAKQCHGSTGHCWCVSKEGEELQGTRTGPGEESVSCDATAPVQCGLYQFRCGNARCIDNLFRCDGTDNCGDGSDEALCGHRPCTRSEFQCSDGSCIDVRKKCDTYNDCSDGSDEENCHHPDCGLYQFRCKNGQCINNLQTCDGSEDCRDGSDEAGCRPSVPACSSAQFECGDGSCVDVSKKCDKYNDCVDGSDEQDCEYTCGPNQFKCDNGRCIDIALKCDMQDGCGDNSDEANCGFATCSTHEFRCDNGRCVDVRRRCNGWNECGDNSDEADCVLLRGVTSPGLTTCLWYQFKCNNGICIDKRRRCNGNDECGDGSDEEDCGDSQCKPLEFACKNGRCIDLRKKCDGYNDCGDTSDERNCPRGCADDQFRCGSGECIPLSQKCDRSIDCIDQSDEKDCATSACLLDQFTCTDGSCVPLIDKCDGIADCTDASDEVHCEQLPCGYDEFVCEADRLCVPLEAKCDGYRDCADGSDEAECERVTCGSDQFTCGDGACVSSDAKCDGFPDCEDGTDEHNCAPSCGDDQFACGDGMCIFKDAQCDGFDDCSDASDEKGCAPPSCPEGEFQCHDGQCISASLRCNGQYDCYDSSDELHCVATTPATVTPSGCRQGQFQCADGQCIDAALRCDRKYHCRDGTDEFDCGKCHLVGRVKTEEKDVSLLYPALGQTTPSRLSPGVGDYTSLTYPFLYVFEGSTVRPACNDEEFACKDGSCIYKFSRCDGFPDCYDGSDEHNCGVEETVEETVPPTPPPTAPPTTPAPVCGDGQWQCGDGSCINATLRCDRKYHCRDGTDEFDCVATAPPTLRPILHPLCGEGQWQCADGVCINATLRCDRKYHCRDGTDEFNCVATTEPPTPRPVCNEGQWQCADGVCINATLRCDRKYHCRDGTDEFDCDKPSHASHRACTDDEFTCGDGSCIYKDARCDTFDDCSDGSDEIGCEQVPPPGCGAEEFECGDGQCIPSVQRCDRTYHCRDGTDEFDCDQRTCRSDQFTCGDRSCVSSDAKCDGYNDCRDGSDETDCEQRTCRSDQFTCDDGFCVSSDAKCDGYNDCRDGSDETDCVTSGCGHDEFQCDSGECISSTLRCDRKYDCQDGTDEFNCGDIRPSMPHMCEADEFQCADGQCIKSTLRCDRKYHCRDGTDEFNCGPPTCAPDQFSCDGGHCIDSRRRCDGVTDCHDGSDEADCAPANCSGDEFRCDNGQCINATLRCDRKYHCRDGTDEFHCDSRTCSTDEFTCGDGSCISSDAVCDGYSDCRDDTDEQACACSEDQFRCDNGQCINATLRCDRKYHCRDGTDEFHCDVRTCSGDQFTCSDKSCVSSDAVCDGFPDCSDGSDEVNCVEEPTESPTCGPDEFACGDGSCIDRRDVCDNLPDCVDGSDEVDCQVPVRETCSPDQFACVSDGSCVSETLRCDGVVDCEDGTDETDCQETCPPDKLVCVSDGSCVPLTSRCDGVSDCKDGSDEADCLGSEAPTPETCSPDQFTCVSDGSCVSLTTRCDGASDCLDESDEKECEPLSPSACGRDQFSCANGACVRLSAKCDGFSDCSDGSDEDNCVPVVGCGTGQFQCRDGQCVDVALRCDGRFDCRDDSDEYNCVAPPRCRADEFQCGDGQCIRASQRCDRHYHCRDGTDEFDCAPTRLEGHQACRSGQFRCDSGECIDESQRCDAQYDCSDRSDERDCRETRPRCQTEVEFQCTSGRCIDLRRKCDGNRDCPDGSDELDCVASPCGFVEFHCGSGKCISRRLHCDGHIDCADASDELGCQPTSICKLEEFRCNSGQCIPRGQRCDGATQCRDSSDEFNCPSAPVLSVSPQLLRILDGRDATFHCRASGSRPPQVTWSKVGGRMPHQAQDINGRLTIKGAQVADSGEYACAAIGAPQVQRVVARLSVETLGTPEPPTGPCGPGKATCHNGQCIPRDFLCDGDYDCTDKSDEANCLDALPCEPNEFQCSNKKCIQKIWRCDGDNDCGDGSDESGCPTARPGAPCRAYEYQCLQGDQCIPASYQCDGETDCQDRSDEIGCAPPTVIRPPPATANLAEGETLVIECEAVGVPTPIIVWRLNWGHVGEPPRVSTTTDDGQGKITIRNVRKEDEGAYTCEALNNKGSIFAQPDTILIISPPAGVCRAPQFNAGARDRSECVPCFCFGVTDQCHSSNLYLSEVTIGNRLSLVNRQTQQPLDGTFVEFVPSSREFFVQDYSRRVHGSFFWSLPSQFLNDKLTSYGGQLHYTIQYKTPGHRRRHTFVTGPDVIMTGNGITLFHTAFDRAFSGVQQTVAVPLTESSWSVNEAGSPASRDDLMMVLQNLQSIYIKAQYARQQDSVRIGGLRLTVGVPHQTSRGQAHLVEQCSCPTGYTGMSCEKCDAGFLRQKSGRFLGQCLACQCNGHSNDCDPRTGACLHNKVATALVDAVDSLGVSPGAEVVRVASLYETANSQPCHKAVSKTSRKMKALGKLQLGRCLHNTEGDRCDRCQRGYYGNARQGTSSDCQPCPCPLTVSSNQFAPECYLESDNKVTCRGCLPGYQGRRCEICAPGFEGNPNIPGRSCTPVYQSCDTRGSLSATPDGTGSCQCKEYTKGENCDTCRQNTFYLSESNNNGCITCFCMGITQACTSTTWNRATVSSTFTYNANGFELTDRRQTVRHTEGLSVSSINRALEVKNMNQLASGVYYWKLPVKYLGNKVTSYGGNLRYTVQYSAGFHESATQDQPDVILGANEYVLQYTHDKYIAADQPVTLQVPMLENHWTRADGTQVTREHILMALADIDYILIKASYSVGTTESRIQDVSLDIAENRDTGKERAFAVEQCNCPRGYRGLSCEECDVGYRRTGGGLYLGLCEPCECNGHSSECDTQTGKCKNCQHNTEGDRCERCAPGYYGDTSRGLPSDCQLCPCPLTRAPNHCLPGYVGDPTQVGDYCKGDTRCACDERGSVANTQCDSSEQCQCKAYTEGKECGQCKAGYFYLERDNPQGCRSCYCMGITNQCVSSRYYRDQIRPVYSEDGSHNFALTTRRLSDTITDGFVINAGTKEITFNRFADIQRDRQSLFWQLPPKFRGDQVASYGGYLKFYLSYETAADEGQTFVDVDVEIMSDGKRFYMLFRPPVESDETKKVEILLTEASFQQLDGTRPSRETFLAALANIEAILVRATYHTVMMSSSIRDVTMDTAVPFNTGQEVASILEDCTCPPGYTGLSCQECADGFSRVPDPDTPLGRCVGCSCNNHATSCDSETGACINCRDNTVGDRCDRCAEGYYGDPTSGTSNDCRPCPCPLTLARNQFSPSCYLDTDGQPTCDQCPPGYQGRNCEQCAPGYSGNPSQRGGSCVEDRQELPEVYVSPRIISLSTGAAVSFTCRVEGQTPFNVEWIRADGRPLPSRASVGSDYTLTIRDVKSTDAGRYICNVVGPGGRQQEEAELVVVGDRAITVIVEKPKIQTSSVGTSVSFFCIGISRFTYTLAWTRVGGPLPYNAVDDGEGTLTIRNIRLEDAGEYSCTGSNFYSIATDAAVLKVGAVEQPPTARIEPRFLTVNVCVYHCRAVEQPPTARIEPRFLTVNVCVYHCRAVEQPPTARIEPRFLTVNVGEPVSFRCVATGSPRPTIEWTASRGGRISPDAIIEHGVLRFEAANREYEGEYTCTVRNRAGQAEVHTILYVKGEDLPTVPPITAPEYEVIIHNPDVQTHPGGEATLTCQAKEEHRVDVESIVWTKLLGNLPAGAYQQNGVLVIPNCRQTASGRYVCTITMASGVVSQSYATLTITPSQTTSVRPSVKMDKERQTVSQGSTATIRCEVTGSPTPAITWSKSRGELGPNHQVDNNILRITHAMPEDRGLYVCTAENIVGRAQAAAILEVERREAPAIDMYPATATSIQQGGSALFQCRVMAGTPPPKVVWTRANNERMTDNTEVLDNGVIRFMHVTGPEQGSYVCTATNDIGSVTATAVLTIAGLPRVTIPSTGPYKVQVGARVSIECIAEGSPRPAVHWENADGVRIVSGFEGSAVLVIDSVTPRSAGTYTCVADNAAGRTHGTIQLIVEGRGGVEHISVSAMPHTLTVSPGQSAEFKCTALGYPTPQMQWRKRDGSLPPDHAVREGVLRLNQVDAQDQGEYICLARNRAGSQEARVTLFVQAPGVTVEWTKVHGVLSPSAVDRNGVLTIRQVTAADAGRYKCSAISGSVRSESFAVISVTVPPTVSMGQPRVTAAAGQRVELICQVTGTPAPRIEWMKQGGALPAQHVIDGNQFLIYNAQPADSGTYVCVVSNDAGSVRGYIVVVIEGSVTVPPRRGGSTHVVRQRDEVVNVGDRIEINCEVTGEPDPVVKWIRLNSDLPPSAQIQGNLLIIPSIRVQDGGIYRCVAHNLIGTVFAQVSIRVRAAPVIPVSHQNQAASVGSRVILTCEAHGSPKPIVTWSKKNGELPRNHETQNGILTIPFLKVEDAGEYVCSASNEFGVSQAIVVLRIGAMVPLFTQNPVSYVTYPTLRDAYLNFDIELFMKPQTTDGLILYNGEADDGRGDFLAFGMRDGRAEFKFDVGSGLANIRSEPLALDTWHSIRLKRDLKDGKLIVDGREFNGRSQGNYQGLDLVSDLYVGGHPDFNRIAQSAGYREGFVGCISKIAISGVPVDLGGDAMDMVGVSNCPVCVRNPCGSNGSCRTASTEHGYQCICNKGFSGTHCELVGEKCFPGACGDRGKCYNLPWNRGYRCACPVGRAGDRCEIGIAVRDPMFNYTSYIAYETLPDALMETQVILMFKAQTVRDSLLLYNAQGDDGKGDFISIAVKNRRVEFRFNSGSGTAILKSKETVKPGMWMTIVAERSQQDGSLSINGGVAVKGSSRGRTIGLNLKRPLYLGGVDPNVRVAPGAGVDAGFHGCIGEVILKGTTLDLVEDAIASSNIVDCGDIKPCAKRPCANDGQCVEVSSTEYRCNCPVQYTGTNCEVQLNICITDNPCQNGGRCEAVGNSYICKCPMGYSGATCTESTSIGTSAGFRGDGYVELPLRLLPHRSSQVEEVIEMTVSTDQSDGLLLWHGQKPTVRGRGKDYLSVALHGGKVVFSYELGSGPANISSVDRIDDGRPHTITIRRTGRKGSLEIDGFSFVEGESGGVLRMLNTRGNMYIGGVPDLDGMAFGQHDQMLEGCVSNLYIQGKGPLDLTADAVGGVNVVPCST</sequence>
<feature type="domain" description="Laminin EGF-like" evidence="24">
    <location>
        <begin position="3274"/>
        <end position="3323"/>
    </location>
</feature>
<feature type="disulfide bond" evidence="19">
    <location>
        <begin position="705"/>
        <end position="720"/>
    </location>
</feature>
<dbReference type="InterPro" id="IPR003599">
    <property type="entry name" value="Ig_sub"/>
</dbReference>
<dbReference type="Pfam" id="PF00054">
    <property type="entry name" value="Laminin_G_1"/>
    <property type="match status" value="3"/>
</dbReference>
<feature type="disulfide bond" evidence="19">
    <location>
        <begin position="451"/>
        <end position="469"/>
    </location>
</feature>
<feature type="disulfide bond" evidence="19">
    <location>
        <begin position="686"/>
        <end position="698"/>
    </location>
</feature>
<feature type="disulfide bond" evidence="19">
    <location>
        <begin position="1243"/>
        <end position="1258"/>
    </location>
</feature>
<dbReference type="Gene3D" id="2.60.40.10">
    <property type="entry name" value="Immunoglobulins"/>
    <property type="match status" value="14"/>
</dbReference>
<feature type="disulfide bond" evidence="19">
    <location>
        <begin position="1440"/>
        <end position="1455"/>
    </location>
</feature>
<feature type="disulfide bond" evidence="20">
    <location>
        <begin position="3293"/>
        <end position="3302"/>
    </location>
</feature>
<feature type="disulfide bond" evidence="19">
    <location>
        <begin position="1591"/>
        <end position="1603"/>
    </location>
</feature>
<feature type="disulfide bond" evidence="19">
    <location>
        <begin position="1971"/>
        <end position="1983"/>
    </location>
</feature>
<feature type="disulfide bond" evidence="19">
    <location>
        <begin position="1990"/>
        <end position="2005"/>
    </location>
</feature>
<feature type="domain" description="Ig-like" evidence="25">
    <location>
        <begin position="3718"/>
        <end position="3806"/>
    </location>
</feature>
<feature type="disulfide bond" evidence="19">
    <location>
        <begin position="463"/>
        <end position="478"/>
    </location>
</feature>
<feature type="disulfide bond" evidence="19">
    <location>
        <begin position="2074"/>
        <end position="2089"/>
    </location>
</feature>
<feature type="disulfide bond" evidence="19">
    <location>
        <begin position="778"/>
        <end position="790"/>
    </location>
</feature>
<feature type="disulfide bond" evidence="19">
    <location>
        <begin position="1000"/>
        <end position="1015"/>
    </location>
</feature>
<dbReference type="SUPFAM" id="SSF49899">
    <property type="entry name" value="Concanavalin A-like lectins/glucanases"/>
    <property type="match status" value="3"/>
</dbReference>
<feature type="disulfide bond" evidence="19">
    <location>
        <begin position="569"/>
        <end position="587"/>
    </location>
</feature>
<evidence type="ECO:0000256" key="14">
    <source>
        <dbReference type="ARBA" id="ARBA00023180"/>
    </source>
</evidence>
<dbReference type="InterPro" id="IPR007110">
    <property type="entry name" value="Ig-like_dom"/>
</dbReference>
<dbReference type="GO" id="GO:0005886">
    <property type="term" value="C:plasma membrane"/>
    <property type="evidence" value="ECO:0007669"/>
    <property type="project" value="UniProtKB-SubCell"/>
</dbReference>
<feature type="domain" description="Laminin EGF-like" evidence="24">
    <location>
        <begin position="2900"/>
        <end position="2949"/>
    </location>
</feature>
<evidence type="ECO:0000259" key="23">
    <source>
        <dbReference type="PROSITE" id="PS50026"/>
    </source>
</evidence>
<feature type="domain" description="Ig-like" evidence="25">
    <location>
        <begin position="4090"/>
        <end position="4170"/>
    </location>
</feature>
<dbReference type="FunFam" id="4.10.400.10:FF:000062">
    <property type="entry name" value="Terribly reduced optic lobes, isoform AI"/>
    <property type="match status" value="1"/>
</dbReference>
<dbReference type="InterPro" id="IPR036179">
    <property type="entry name" value="Ig-like_dom_sf"/>
</dbReference>
<feature type="disulfide bond" evidence="19">
    <location>
        <begin position="1069"/>
        <end position="1087"/>
    </location>
</feature>
<feature type="disulfide bond" evidence="19">
    <location>
        <begin position="1610"/>
        <end position="1625"/>
    </location>
</feature>
<feature type="disulfide bond" evidence="19">
    <location>
        <begin position="1723"/>
        <end position="1741"/>
    </location>
</feature>
<keyword evidence="6" id="KW-0272">Extracellular matrix</keyword>
<feature type="disulfide bond" evidence="19">
    <location>
        <begin position="639"/>
        <end position="651"/>
    </location>
</feature>
<evidence type="ECO:0000256" key="17">
    <source>
        <dbReference type="PROSITE-ProRule" id="PRU00076"/>
    </source>
</evidence>
<proteinExistence type="predicted"/>
<keyword evidence="12" id="KW-0472">Membrane</keyword>
<dbReference type="InterPro" id="IPR002049">
    <property type="entry name" value="LE_dom"/>
</dbReference>
<dbReference type="SUPFAM" id="SSF57424">
    <property type="entry name" value="LDL receptor-like module"/>
    <property type="match status" value="45"/>
</dbReference>
<feature type="domain" description="EGF-like" evidence="23">
    <location>
        <begin position="4937"/>
        <end position="4974"/>
    </location>
</feature>
<feature type="disulfide bond" evidence="19">
    <location>
        <begin position="658"/>
        <end position="673"/>
    </location>
</feature>
<dbReference type="PROSITE" id="PS00484">
    <property type="entry name" value="THYROGLOBULIN_1_1"/>
    <property type="match status" value="1"/>
</dbReference>
<dbReference type="InterPro" id="IPR036857">
    <property type="entry name" value="Thyroglobulin_1_sf"/>
</dbReference>
<feature type="disulfide bond" evidence="19">
    <location>
        <begin position="1631"/>
        <end position="1643"/>
    </location>
</feature>
<dbReference type="CDD" id="cd00096">
    <property type="entry name" value="Ig"/>
    <property type="match status" value="1"/>
</dbReference>
<dbReference type="InterPro" id="IPR001791">
    <property type="entry name" value="Laminin_G"/>
</dbReference>
<dbReference type="PROSITE" id="PS50835">
    <property type="entry name" value="IG_LIKE"/>
    <property type="match status" value="14"/>
</dbReference>
<feature type="disulfide bond" evidence="19">
    <location>
        <begin position="201"/>
        <end position="213"/>
    </location>
</feature>
<feature type="disulfide bond" evidence="17">
    <location>
        <begin position="4745"/>
        <end position="4754"/>
    </location>
</feature>
<keyword evidence="5" id="KW-0964">Secreted</keyword>
<feature type="disulfide bond" evidence="19">
    <location>
        <begin position="1224"/>
        <end position="1236"/>
    </location>
</feature>
<evidence type="ECO:0000256" key="18">
    <source>
        <dbReference type="PROSITE-ProRule" id="PRU00122"/>
    </source>
</evidence>
<feature type="disulfide bond" evidence="19">
    <location>
        <begin position="1377"/>
        <end position="1389"/>
    </location>
</feature>
<dbReference type="InterPro" id="IPR013783">
    <property type="entry name" value="Ig-like_fold"/>
</dbReference>
<feature type="disulfide bond" evidence="19">
    <location>
        <begin position="181"/>
        <end position="196"/>
    </location>
</feature>
<feature type="disulfide bond" evidence="19">
    <location>
        <begin position="943"/>
        <end position="961"/>
    </location>
</feature>
<evidence type="ECO:0000256" key="20">
    <source>
        <dbReference type="PROSITE-ProRule" id="PRU00460"/>
    </source>
</evidence>
<evidence type="ECO:0000256" key="10">
    <source>
        <dbReference type="ARBA" id="ARBA00022869"/>
    </source>
</evidence>
<feature type="disulfide bond" evidence="19">
    <location>
        <begin position="2018"/>
        <end position="2036"/>
    </location>
</feature>
<keyword evidence="17" id="KW-0245">EGF-like domain</keyword>
<gene>
    <name evidence="28" type="ORF">NP493_5g02050</name>
</gene>
<dbReference type="Pfam" id="PF24973">
    <property type="entry name" value="EGF_LMN_ATRN"/>
    <property type="match status" value="3"/>
</dbReference>
<feature type="disulfide bond" evidence="19">
    <location>
        <begin position="413"/>
        <end position="431"/>
    </location>
</feature>
<evidence type="ECO:0000256" key="5">
    <source>
        <dbReference type="ARBA" id="ARBA00022525"/>
    </source>
</evidence>
<feature type="disulfide bond" evidence="19">
    <location>
        <begin position="1338"/>
        <end position="1350"/>
    </location>
</feature>
<feature type="disulfide bond" evidence="19">
    <location>
        <begin position="130"/>
        <end position="148"/>
    </location>
</feature>
<feature type="disulfide bond" evidence="19">
    <location>
        <begin position="542"/>
        <end position="557"/>
    </location>
</feature>
<feature type="disulfide bond" evidence="19">
    <location>
        <begin position="981"/>
        <end position="993"/>
    </location>
</feature>
<feature type="disulfide bond" evidence="19">
    <location>
        <begin position="797"/>
        <end position="812"/>
    </location>
</feature>
<feature type="disulfide bond" evidence="19">
    <location>
        <begin position="908"/>
        <end position="923"/>
    </location>
</feature>
<dbReference type="InterPro" id="IPR013320">
    <property type="entry name" value="ConA-like_dom_sf"/>
</dbReference>
<feature type="disulfide bond" evidence="19">
    <location>
        <begin position="1804"/>
        <end position="1822"/>
    </location>
</feature>
<evidence type="ECO:0000256" key="7">
    <source>
        <dbReference type="ARBA" id="ARBA00022692"/>
    </source>
</evidence>
<feature type="disulfide bond" evidence="19">
    <location>
        <begin position="896"/>
        <end position="914"/>
    </location>
</feature>
<feature type="disulfide bond" evidence="19">
    <location>
        <begin position="785"/>
        <end position="803"/>
    </location>
</feature>
<feature type="domain" description="Laminin EGF-like" evidence="24">
    <location>
        <begin position="2445"/>
        <end position="2552"/>
    </location>
</feature>
<feature type="disulfide bond" evidence="17">
    <location>
        <begin position="4726"/>
        <end position="4743"/>
    </location>
</feature>
<feature type="disulfide bond" evidence="19">
    <location>
        <begin position="1140"/>
        <end position="1152"/>
    </location>
</feature>
<dbReference type="SUPFAM" id="SSF57196">
    <property type="entry name" value="EGF/Laminin"/>
    <property type="match status" value="6"/>
</dbReference>
<dbReference type="SMART" id="SM00211">
    <property type="entry name" value="TY"/>
    <property type="match status" value="1"/>
</dbReference>
<feature type="disulfide bond" evidence="19">
    <location>
        <begin position="1568"/>
        <end position="1583"/>
    </location>
</feature>
<evidence type="ECO:0000313" key="28">
    <source>
        <dbReference type="EMBL" id="KAK2193775.1"/>
    </source>
</evidence>
<feature type="disulfide bond" evidence="19">
    <location>
        <begin position="1777"/>
        <end position="1792"/>
    </location>
</feature>
<feature type="disulfide bond" evidence="17">
    <location>
        <begin position="4686"/>
        <end position="4703"/>
    </location>
</feature>
<dbReference type="SMART" id="SM00179">
    <property type="entry name" value="EGF_CA"/>
    <property type="match status" value="2"/>
</dbReference>
<feature type="disulfide bond" evidence="19">
    <location>
        <begin position="1716"/>
        <end position="1728"/>
    </location>
</feature>
<feature type="disulfide bond" evidence="19">
    <location>
        <begin position="1650"/>
        <end position="1665"/>
    </location>
</feature>
<feature type="disulfide bond" evidence="18">
    <location>
        <begin position="5173"/>
        <end position="5200"/>
    </location>
</feature>
<dbReference type="Pfam" id="PF00008">
    <property type="entry name" value="EGF"/>
    <property type="match status" value="2"/>
</dbReference>
<accession>A0AAD9PFD9</accession>
<comment type="caution">
    <text evidence="28">The sequence shown here is derived from an EMBL/GenBank/DDBJ whole genome shotgun (WGS) entry which is preliminary data.</text>
</comment>
<feature type="disulfide bond" evidence="19">
    <location>
        <begin position="502"/>
        <end position="517"/>
    </location>
</feature>
<evidence type="ECO:0000256" key="1">
    <source>
        <dbReference type="ARBA" id="ARBA00004167"/>
    </source>
</evidence>
<dbReference type="SMART" id="SM00181">
    <property type="entry name" value="EGF"/>
    <property type="match status" value="14"/>
</dbReference>
<feature type="disulfide bond" evidence="19">
    <location>
        <begin position="955"/>
        <end position="970"/>
    </location>
</feature>
<feature type="disulfide bond" evidence="17">
    <location>
        <begin position="2633"/>
        <end position="2642"/>
    </location>
</feature>
<keyword evidence="4" id="KW-1003">Cell membrane</keyword>
<evidence type="ECO:0000256" key="21">
    <source>
        <dbReference type="PROSITE-ProRule" id="PRU00500"/>
    </source>
</evidence>
<keyword evidence="7" id="KW-0812">Transmembrane</keyword>
<feature type="domain" description="Ig-like" evidence="25">
    <location>
        <begin position="3479"/>
        <end position="3562"/>
    </location>
</feature>
<dbReference type="Gene3D" id="4.10.400.10">
    <property type="entry name" value="Low-density Lipoprotein Receptor"/>
    <property type="match status" value="45"/>
</dbReference>
<feature type="disulfide bond" evidence="19">
    <location>
        <begin position="1735"/>
        <end position="1750"/>
    </location>
</feature>
<feature type="disulfide bond" evidence="19">
    <location>
        <begin position="287"/>
        <end position="305"/>
    </location>
</feature>
<feature type="disulfide bond" evidence="19">
    <location>
        <begin position="33"/>
        <end position="48"/>
    </location>
</feature>
<feature type="disulfide bond" evidence="19">
    <location>
        <begin position="1147"/>
        <end position="1165"/>
    </location>
</feature>
<feature type="disulfide bond" evidence="19">
    <location>
        <begin position="1185"/>
        <end position="1197"/>
    </location>
</feature>
<feature type="domain" description="Thyroglobulin type-1" evidence="27">
    <location>
        <begin position="51"/>
        <end position="115"/>
    </location>
</feature>
<feature type="disulfide bond" evidence="17">
    <location>
        <begin position="4964"/>
        <end position="4973"/>
    </location>
</feature>
<dbReference type="GO" id="GO:0005509">
    <property type="term" value="F:calcium ion binding"/>
    <property type="evidence" value="ECO:0007669"/>
    <property type="project" value="InterPro"/>
</dbReference>
<dbReference type="PANTHER" id="PTHR24270">
    <property type="entry name" value="LOW-DENSITY LIPOPROTEIN RECEPTOR-RELATED"/>
    <property type="match status" value="1"/>
</dbReference>
<feature type="disulfide bond" evidence="19">
    <location>
        <begin position="1844"/>
        <end position="1862"/>
    </location>
</feature>
<feature type="domain" description="Laminin EGF-like" evidence="24">
    <location>
        <begin position="2982"/>
        <end position="3032"/>
    </location>
</feature>
<dbReference type="InterPro" id="IPR023415">
    <property type="entry name" value="LDLR_class-A_CS"/>
</dbReference>
<feature type="domain" description="Ig-like" evidence="25">
    <location>
        <begin position="3620"/>
        <end position="3699"/>
    </location>
</feature>
<feature type="disulfide bond" evidence="19">
    <location>
        <begin position="162"/>
        <end position="174"/>
    </location>
</feature>
<evidence type="ECO:0000256" key="3">
    <source>
        <dbReference type="ARBA" id="ARBA00004302"/>
    </source>
</evidence>
<feature type="domain" description="Ig-like" evidence="25">
    <location>
        <begin position="3997"/>
        <end position="4078"/>
    </location>
</feature>
<keyword evidence="10" id="KW-0084">Basement membrane</keyword>
<dbReference type="SUPFAM" id="SSF57610">
    <property type="entry name" value="Thyroglobulin type-1 domain"/>
    <property type="match status" value="1"/>
</dbReference>
<feature type="disulfide bond" evidence="19">
    <location>
        <begin position="1231"/>
        <end position="1249"/>
    </location>
</feature>
<evidence type="ECO:0000256" key="11">
    <source>
        <dbReference type="ARBA" id="ARBA00022989"/>
    </source>
</evidence>
<keyword evidence="29" id="KW-1185">Reference proteome</keyword>
<feature type="domain" description="EGF-like" evidence="23">
    <location>
        <begin position="4677"/>
        <end position="4715"/>
    </location>
</feature>
<feature type="disulfide bond" evidence="19">
    <location>
        <begin position="562"/>
        <end position="574"/>
    </location>
</feature>
<evidence type="ECO:0000256" key="8">
    <source>
        <dbReference type="ARBA" id="ARBA00022729"/>
    </source>
</evidence>
<dbReference type="InterPro" id="IPR000034">
    <property type="entry name" value="Laminin_IV"/>
</dbReference>
<evidence type="ECO:0000256" key="9">
    <source>
        <dbReference type="ARBA" id="ARBA00022737"/>
    </source>
</evidence>
<dbReference type="PROSITE" id="PS51162">
    <property type="entry name" value="THYROGLOBULIN_1_2"/>
    <property type="match status" value="1"/>
</dbReference>
<dbReference type="GO" id="GO:0016192">
    <property type="term" value="P:vesicle-mediated transport"/>
    <property type="evidence" value="ECO:0007669"/>
    <property type="project" value="UniProtKB-ARBA"/>
</dbReference>
<feature type="domain" description="Ig-like" evidence="25">
    <location>
        <begin position="2092"/>
        <end position="2182"/>
    </location>
</feature>
<dbReference type="SMART" id="SM00192">
    <property type="entry name" value="LDLa"/>
    <property type="match status" value="45"/>
</dbReference>
<keyword evidence="13 17" id="KW-1015">Disulfide bond</keyword>
<feature type="disulfide bond" evidence="19">
    <location>
        <begin position="169"/>
        <end position="187"/>
    </location>
</feature>
<feature type="disulfide bond" evidence="19">
    <location>
        <begin position="1345"/>
        <end position="1363"/>
    </location>
</feature>
<dbReference type="SMART" id="SM00281">
    <property type="entry name" value="LamB"/>
    <property type="match status" value="3"/>
</dbReference>
<feature type="disulfide bond" evidence="19">
    <location>
        <begin position="123"/>
        <end position="135"/>
    </location>
</feature>
<evidence type="ECO:0000313" key="29">
    <source>
        <dbReference type="Proteomes" id="UP001209878"/>
    </source>
</evidence>
<feature type="disulfide bond" evidence="19">
    <location>
        <begin position="1302"/>
        <end position="1314"/>
    </location>
</feature>
<feature type="disulfide bond" evidence="19">
    <location>
        <begin position="338"/>
        <end position="353"/>
    </location>
</feature>
<dbReference type="PROSITE" id="PS01186">
    <property type="entry name" value="EGF_2"/>
    <property type="match status" value="2"/>
</dbReference>
<reference evidence="28" key="1">
    <citation type="journal article" date="2023" name="Mol. Biol. Evol.">
        <title>Third-Generation Sequencing Reveals the Adaptive Role of the Epigenome in Three Deep-Sea Polychaetes.</title>
        <authorList>
            <person name="Perez M."/>
            <person name="Aroh O."/>
            <person name="Sun Y."/>
            <person name="Lan Y."/>
            <person name="Juniper S.K."/>
            <person name="Young C.R."/>
            <person name="Angers B."/>
            <person name="Qian P.Y."/>
        </authorList>
    </citation>
    <scope>NUCLEOTIDE SEQUENCE</scope>
    <source>
        <strain evidence="28">R07B-5</strain>
    </source>
</reference>
<feature type="domain" description="Ig-like" evidence="25">
    <location>
        <begin position="4419"/>
        <end position="4499"/>
    </location>
</feature>
<feature type="domain" description="Laminin G" evidence="22">
    <location>
        <begin position="4760"/>
        <end position="4941"/>
    </location>
</feature>
<feature type="domain" description="Laminin G" evidence="22">
    <location>
        <begin position="4506"/>
        <end position="4681"/>
    </location>
</feature>
<dbReference type="InterPro" id="IPR056863">
    <property type="entry name" value="LMN_ATRN_NET-like_EGF"/>
</dbReference>
<feature type="disulfide bond" evidence="20">
    <location>
        <begin position="2919"/>
        <end position="2928"/>
    </location>
</feature>
<feature type="disulfide bond" evidence="19">
    <location>
        <begin position="988"/>
        <end position="1006"/>
    </location>
</feature>
<feature type="domain" description="Ig-like" evidence="25">
    <location>
        <begin position="4236"/>
        <end position="4324"/>
    </location>
</feature>
<feature type="disulfide bond" evidence="19">
    <location>
        <begin position="1421"/>
        <end position="1433"/>
    </location>
</feature>
<feature type="disulfide bond" evidence="19">
    <location>
        <begin position="319"/>
        <end position="331"/>
    </location>
</feature>
<feature type="disulfide bond" evidence="19">
    <location>
        <begin position="581"/>
        <end position="596"/>
    </location>
</feature>
<feature type="disulfide bond" evidence="19">
    <location>
        <begin position="1108"/>
        <end position="1126"/>
    </location>
</feature>
<feature type="disulfide bond" evidence="19">
    <location>
        <begin position="386"/>
        <end position="401"/>
    </location>
</feature>
<dbReference type="CDD" id="cd00054">
    <property type="entry name" value="EGF_CA"/>
    <property type="match status" value="2"/>
</dbReference>
<feature type="disulfide bond" evidence="19">
    <location>
        <begin position="326"/>
        <end position="344"/>
    </location>
</feature>
<feature type="disulfide bond" evidence="19">
    <location>
        <begin position="1159"/>
        <end position="1174"/>
    </location>
</feature>
<dbReference type="InterPro" id="IPR000716">
    <property type="entry name" value="Thyroglobulin_1"/>
</dbReference>
<feature type="disulfide bond" evidence="19">
    <location>
        <begin position="21"/>
        <end position="39"/>
    </location>
</feature>
<feature type="disulfide bond" evidence="19">
    <location>
        <begin position="1598"/>
        <end position="1616"/>
    </location>
</feature>
<feature type="domain" description="Laminin IV type A" evidence="26">
    <location>
        <begin position="3059"/>
        <end position="3239"/>
    </location>
</feature>
<dbReference type="InterPro" id="IPR001881">
    <property type="entry name" value="EGF-like_Ca-bd_dom"/>
</dbReference>
<feature type="domain" description="Ig-like" evidence="25">
    <location>
        <begin position="1875"/>
        <end position="1954"/>
    </location>
</feature>
<feature type="disulfide bond" evidence="19">
    <location>
        <begin position="1204"/>
        <end position="1219"/>
    </location>
</feature>
<feature type="disulfide bond" evidence="19">
    <location>
        <begin position="1678"/>
        <end position="1696"/>
    </location>
</feature>
<organism evidence="28 29">
    <name type="scientific">Ridgeia piscesae</name>
    <name type="common">Tubeworm</name>
    <dbReference type="NCBI Taxonomy" id="27915"/>
    <lineage>
        <taxon>Eukaryota</taxon>
        <taxon>Metazoa</taxon>
        <taxon>Spiralia</taxon>
        <taxon>Lophotrochozoa</taxon>
        <taxon>Annelida</taxon>
        <taxon>Polychaeta</taxon>
        <taxon>Sedentaria</taxon>
        <taxon>Canalipalpata</taxon>
        <taxon>Sabellida</taxon>
        <taxon>Siboglinidae</taxon>
        <taxon>Ridgeia</taxon>
    </lineage>
</organism>
<feature type="disulfide bond" evidence="19">
    <location>
        <begin position="1816"/>
        <end position="1831"/>
    </location>
</feature>
<evidence type="ECO:0000256" key="16">
    <source>
        <dbReference type="ARBA" id="ARBA00023319"/>
    </source>
</evidence>
<dbReference type="PROSITE" id="PS50025">
    <property type="entry name" value="LAM_G_DOMAIN"/>
    <property type="match status" value="3"/>
</dbReference>
<dbReference type="InterPro" id="IPR013106">
    <property type="entry name" value="Ig_V-set"/>
</dbReference>
<feature type="disulfide bond" evidence="19">
    <location>
        <begin position="1384"/>
        <end position="1402"/>
    </location>
</feature>
<name>A0AAD9PFD9_RIDPI</name>
<dbReference type="SUPFAM" id="SSF48726">
    <property type="entry name" value="Immunoglobulin"/>
    <property type="match status" value="14"/>
</dbReference>
<feature type="disulfide bond" evidence="19">
    <location>
        <begin position="1270"/>
        <end position="1288"/>
    </location>
</feature>
<feature type="disulfide bond" evidence="19">
    <location>
        <begin position="1030"/>
        <end position="1048"/>
    </location>
</feature>
<comment type="subcellular location">
    <subcellularLocation>
        <location evidence="2">Cell membrane</location>
    </subcellularLocation>
    <subcellularLocation>
        <location evidence="1">Membrane</location>
        <topology evidence="1">Single-pass membrane protein</topology>
    </subcellularLocation>
    <subcellularLocation>
        <location evidence="3">Secreted</location>
        <location evidence="3">Extracellular space</location>
        <location evidence="3">Extracellular matrix</location>
        <location evidence="3">Basement membrane</location>
    </subcellularLocation>
</comment>
<dbReference type="Pfam" id="PF00057">
    <property type="entry name" value="Ldl_recept_a"/>
    <property type="match status" value="45"/>
</dbReference>
<feature type="disulfide bond" evidence="20">
    <location>
        <begin position="2522"/>
        <end position="2531"/>
    </location>
</feature>
<feature type="disulfide bond" evidence="20">
    <location>
        <begin position="2984"/>
        <end position="3001"/>
    </location>
</feature>
<feature type="disulfide bond" evidence="19">
    <location>
        <begin position="858"/>
        <end position="873"/>
    </location>
</feature>
<feature type="domain" description="EGF-like" evidence="23">
    <location>
        <begin position="2604"/>
        <end position="2643"/>
    </location>
</feature>
<dbReference type="GO" id="GO:0030154">
    <property type="term" value="P:cell differentiation"/>
    <property type="evidence" value="ECO:0007669"/>
    <property type="project" value="UniProtKB-ARBA"/>
</dbReference>
<dbReference type="PROSITE" id="PS01209">
    <property type="entry name" value="LDLRA_1"/>
    <property type="match status" value="25"/>
</dbReference>
<dbReference type="FunFam" id="2.10.25.10:FF:000106">
    <property type="entry name" value="Heparan sulfate proteoglycan 2"/>
    <property type="match status" value="2"/>
</dbReference>
<feature type="disulfide bond" evidence="19">
    <location>
        <begin position="406"/>
        <end position="418"/>
    </location>
</feature>
<feature type="disulfide bond" evidence="19">
    <location>
        <begin position="646"/>
        <end position="664"/>
    </location>
</feature>
<feature type="disulfide bond" evidence="19">
    <location>
        <begin position="1321"/>
        <end position="1336"/>
    </location>
</feature>
<feature type="disulfide bond" evidence="19">
    <location>
        <begin position="1309"/>
        <end position="1327"/>
    </location>
</feature>
<dbReference type="InterPro" id="IPR050685">
    <property type="entry name" value="LDLR"/>
</dbReference>
<dbReference type="SMART" id="SM00406">
    <property type="entry name" value="IGv"/>
    <property type="match status" value="4"/>
</dbReference>
<keyword evidence="9" id="KW-0677">Repeat</keyword>
<evidence type="ECO:0000259" key="26">
    <source>
        <dbReference type="PROSITE" id="PS51115"/>
    </source>
</evidence>
<feature type="disulfide bond" evidence="19">
    <location>
        <begin position="1837"/>
        <end position="1849"/>
    </location>
</feature>
<feature type="disulfide bond" evidence="19">
    <location>
        <begin position="889"/>
        <end position="901"/>
    </location>
</feature>
<feature type="disulfide bond" evidence="19">
    <location>
        <begin position="2030"/>
        <end position="2045"/>
    </location>
</feature>
<feature type="disulfide bond" evidence="19">
    <location>
        <begin position="220"/>
        <end position="235"/>
    </location>
</feature>